<dbReference type="PANTHER" id="PTHR24421:SF10">
    <property type="entry name" value="NITRATE_NITRITE SENSOR PROTEIN NARQ"/>
    <property type="match status" value="1"/>
</dbReference>
<dbReference type="Pfam" id="PF07730">
    <property type="entry name" value="HisKA_3"/>
    <property type="match status" value="1"/>
</dbReference>
<keyword evidence="14" id="KW-1185">Reference proteome</keyword>
<protein>
    <recommendedName>
        <fullName evidence="3">histidine kinase</fullName>
        <ecNumber evidence="3">2.7.13.3</ecNumber>
    </recommendedName>
</protein>
<dbReference type="PROSITE" id="PS50109">
    <property type="entry name" value="HIS_KIN"/>
    <property type="match status" value="1"/>
</dbReference>
<dbReference type="GO" id="GO:0005524">
    <property type="term" value="F:ATP binding"/>
    <property type="evidence" value="ECO:0007669"/>
    <property type="project" value="UniProtKB-KW"/>
</dbReference>
<keyword evidence="10" id="KW-0472">Membrane</keyword>
<dbReference type="InterPro" id="IPR036890">
    <property type="entry name" value="HATPase_C_sf"/>
</dbReference>
<evidence type="ECO:0000256" key="8">
    <source>
        <dbReference type="ARBA" id="ARBA00022840"/>
    </source>
</evidence>
<keyword evidence="5" id="KW-0808">Transferase</keyword>
<dbReference type="EC" id="2.7.13.3" evidence="3"/>
<evidence type="ECO:0000313" key="13">
    <source>
        <dbReference type="EMBL" id="GHO96104.1"/>
    </source>
</evidence>
<evidence type="ECO:0000256" key="7">
    <source>
        <dbReference type="ARBA" id="ARBA00022777"/>
    </source>
</evidence>
<dbReference type="Gene3D" id="6.10.340.10">
    <property type="match status" value="1"/>
</dbReference>
<dbReference type="CDD" id="cd16917">
    <property type="entry name" value="HATPase_UhpB-NarQ-NarX-like"/>
    <property type="match status" value="1"/>
</dbReference>
<gene>
    <name evidence="13" type="ORF">KSF_061520</name>
</gene>
<dbReference type="SUPFAM" id="SSF55874">
    <property type="entry name" value="ATPase domain of HSP90 chaperone/DNA topoisomerase II/histidine kinase"/>
    <property type="match status" value="1"/>
</dbReference>
<keyword evidence="6" id="KW-0547">Nucleotide-binding</keyword>
<dbReference type="EMBL" id="BNJK01000001">
    <property type="protein sequence ID" value="GHO96104.1"/>
    <property type="molecule type" value="Genomic_DNA"/>
</dbReference>
<comment type="subcellular location">
    <subcellularLocation>
        <location evidence="2">Membrane</location>
    </subcellularLocation>
</comment>
<organism evidence="13 14">
    <name type="scientific">Reticulibacter mediterranei</name>
    <dbReference type="NCBI Taxonomy" id="2778369"/>
    <lineage>
        <taxon>Bacteria</taxon>
        <taxon>Bacillati</taxon>
        <taxon>Chloroflexota</taxon>
        <taxon>Ktedonobacteria</taxon>
        <taxon>Ktedonobacterales</taxon>
        <taxon>Reticulibacteraceae</taxon>
        <taxon>Reticulibacter</taxon>
    </lineage>
</organism>
<proteinExistence type="predicted"/>
<dbReference type="GO" id="GO:0000155">
    <property type="term" value="F:phosphorelay sensor kinase activity"/>
    <property type="evidence" value="ECO:0007669"/>
    <property type="project" value="InterPro"/>
</dbReference>
<dbReference type="SMART" id="SM00304">
    <property type="entry name" value="HAMP"/>
    <property type="match status" value="1"/>
</dbReference>
<evidence type="ECO:0000256" key="1">
    <source>
        <dbReference type="ARBA" id="ARBA00000085"/>
    </source>
</evidence>
<dbReference type="InterPro" id="IPR003660">
    <property type="entry name" value="HAMP_dom"/>
</dbReference>
<evidence type="ECO:0000256" key="10">
    <source>
        <dbReference type="SAM" id="Phobius"/>
    </source>
</evidence>
<evidence type="ECO:0000256" key="6">
    <source>
        <dbReference type="ARBA" id="ARBA00022741"/>
    </source>
</evidence>
<keyword evidence="4" id="KW-0597">Phosphoprotein</keyword>
<keyword evidence="7" id="KW-0418">Kinase</keyword>
<feature type="transmembrane region" description="Helical" evidence="10">
    <location>
        <begin position="88"/>
        <end position="110"/>
    </location>
</feature>
<dbReference type="Gene3D" id="3.30.565.10">
    <property type="entry name" value="Histidine kinase-like ATPase, C-terminal domain"/>
    <property type="match status" value="1"/>
</dbReference>
<comment type="caution">
    <text evidence="13">The sequence shown here is derived from an EMBL/GenBank/DDBJ whole genome shotgun (WGS) entry which is preliminary data.</text>
</comment>
<dbReference type="GO" id="GO:0046983">
    <property type="term" value="F:protein dimerization activity"/>
    <property type="evidence" value="ECO:0007669"/>
    <property type="project" value="InterPro"/>
</dbReference>
<name>A0A8J3IIG6_9CHLR</name>
<evidence type="ECO:0000256" key="4">
    <source>
        <dbReference type="ARBA" id="ARBA00022553"/>
    </source>
</evidence>
<dbReference type="PROSITE" id="PS50885">
    <property type="entry name" value="HAMP"/>
    <property type="match status" value="1"/>
</dbReference>
<dbReference type="Pfam" id="PF02518">
    <property type="entry name" value="HATPase_c"/>
    <property type="match status" value="1"/>
</dbReference>
<dbReference type="SMART" id="SM00387">
    <property type="entry name" value="HATPase_c"/>
    <property type="match status" value="1"/>
</dbReference>
<reference evidence="13" key="1">
    <citation type="submission" date="2020-10" db="EMBL/GenBank/DDBJ databases">
        <title>Taxonomic study of unclassified bacteria belonging to the class Ktedonobacteria.</title>
        <authorList>
            <person name="Yabe S."/>
            <person name="Wang C.M."/>
            <person name="Zheng Y."/>
            <person name="Sakai Y."/>
            <person name="Cavaletti L."/>
            <person name="Monciardini P."/>
            <person name="Donadio S."/>
        </authorList>
    </citation>
    <scope>NUCLEOTIDE SEQUENCE</scope>
    <source>
        <strain evidence="13">ID150040</strain>
    </source>
</reference>
<comment type="catalytic activity">
    <reaction evidence="1">
        <text>ATP + protein L-histidine = ADP + protein N-phospho-L-histidine.</text>
        <dbReference type="EC" id="2.7.13.3"/>
    </reaction>
</comment>
<dbReference type="Pfam" id="PF00672">
    <property type="entry name" value="HAMP"/>
    <property type="match status" value="1"/>
</dbReference>
<dbReference type="AlphaFoldDB" id="A0A8J3IIG6"/>
<keyword evidence="10" id="KW-0812">Transmembrane</keyword>
<evidence type="ECO:0000256" key="5">
    <source>
        <dbReference type="ARBA" id="ARBA00022679"/>
    </source>
</evidence>
<keyword evidence="9" id="KW-0902">Two-component regulatory system</keyword>
<dbReference type="GO" id="GO:0016020">
    <property type="term" value="C:membrane"/>
    <property type="evidence" value="ECO:0007669"/>
    <property type="project" value="UniProtKB-SubCell"/>
</dbReference>
<feature type="transmembrane region" description="Helical" evidence="10">
    <location>
        <begin position="56"/>
        <end position="76"/>
    </location>
</feature>
<feature type="domain" description="Histidine kinase" evidence="11">
    <location>
        <begin position="180"/>
        <end position="382"/>
    </location>
</feature>
<dbReference type="InterPro" id="IPR011712">
    <property type="entry name" value="Sig_transdc_His_kin_sub3_dim/P"/>
</dbReference>
<keyword evidence="10" id="KW-1133">Transmembrane helix</keyword>
<keyword evidence="8" id="KW-0067">ATP-binding</keyword>
<dbReference type="CDD" id="cd06225">
    <property type="entry name" value="HAMP"/>
    <property type="match status" value="1"/>
</dbReference>
<dbReference type="InterPro" id="IPR003594">
    <property type="entry name" value="HATPase_dom"/>
</dbReference>
<evidence type="ECO:0000259" key="12">
    <source>
        <dbReference type="PROSITE" id="PS50885"/>
    </source>
</evidence>
<evidence type="ECO:0000313" key="14">
    <source>
        <dbReference type="Proteomes" id="UP000597444"/>
    </source>
</evidence>
<evidence type="ECO:0000256" key="9">
    <source>
        <dbReference type="ARBA" id="ARBA00023012"/>
    </source>
</evidence>
<dbReference type="InterPro" id="IPR005467">
    <property type="entry name" value="His_kinase_dom"/>
</dbReference>
<accession>A0A8J3IIG6</accession>
<evidence type="ECO:0000256" key="3">
    <source>
        <dbReference type="ARBA" id="ARBA00012438"/>
    </source>
</evidence>
<feature type="domain" description="HAMP" evidence="12">
    <location>
        <begin position="107"/>
        <end position="160"/>
    </location>
</feature>
<dbReference type="InterPro" id="IPR050482">
    <property type="entry name" value="Sensor_HK_TwoCompSys"/>
</dbReference>
<sequence>MKSGPDWFLAALMLHYIRKVDSSEMISEKVYPDVSRVIRFFKNLFQRWHLSLFEKVILVNTVMLLIEAVAGLWVTSHNLEVHHYLIDTSFIVLATLITLLTNIILLRVSFRPLFGLLSTMREVSTGATQARAQITATDSEIGALAQSFNNMLDRLEAVRREQTMLILQAQEDERRRLALELHDETGQNLTALLIHAEVLSQSIQMLPETTLPDDTRQHLETGLTQLAQLTQHTLENIRVLAQQLRPSVLDDLGLLAAFRWLVEDSRQHLHLTIDLSVEGMTEAKHLLPPAYETALFRIAQESLTNIARHAHTQHASIKLKRDQSQISLRIHDDGCGYAPKQQYTGSGQIGMRERATQLKGTLRIQSRPGQGTTVQVILPLPTDHLLK</sequence>
<evidence type="ECO:0000259" key="11">
    <source>
        <dbReference type="PROSITE" id="PS50109"/>
    </source>
</evidence>
<evidence type="ECO:0000256" key="2">
    <source>
        <dbReference type="ARBA" id="ARBA00004370"/>
    </source>
</evidence>
<dbReference type="Proteomes" id="UP000597444">
    <property type="component" value="Unassembled WGS sequence"/>
</dbReference>
<dbReference type="SUPFAM" id="SSF158472">
    <property type="entry name" value="HAMP domain-like"/>
    <property type="match status" value="1"/>
</dbReference>
<dbReference type="PANTHER" id="PTHR24421">
    <property type="entry name" value="NITRATE/NITRITE SENSOR PROTEIN NARX-RELATED"/>
    <property type="match status" value="1"/>
</dbReference>
<dbReference type="Gene3D" id="1.20.5.1930">
    <property type="match status" value="1"/>
</dbReference>